<accession>A0AA41W3C7</accession>
<organism evidence="2 3">
    <name type="scientific">Papaver nudicaule</name>
    <name type="common">Iceland poppy</name>
    <dbReference type="NCBI Taxonomy" id="74823"/>
    <lineage>
        <taxon>Eukaryota</taxon>
        <taxon>Viridiplantae</taxon>
        <taxon>Streptophyta</taxon>
        <taxon>Embryophyta</taxon>
        <taxon>Tracheophyta</taxon>
        <taxon>Spermatophyta</taxon>
        <taxon>Magnoliopsida</taxon>
        <taxon>Ranunculales</taxon>
        <taxon>Papaveraceae</taxon>
        <taxon>Papaveroideae</taxon>
        <taxon>Papaver</taxon>
    </lineage>
</organism>
<evidence type="ECO:0000313" key="3">
    <source>
        <dbReference type="Proteomes" id="UP001177140"/>
    </source>
</evidence>
<keyword evidence="3" id="KW-1185">Reference proteome</keyword>
<feature type="compositionally biased region" description="Polar residues" evidence="1">
    <location>
        <begin position="60"/>
        <end position="70"/>
    </location>
</feature>
<evidence type="ECO:0000256" key="1">
    <source>
        <dbReference type="SAM" id="MobiDB-lite"/>
    </source>
</evidence>
<name>A0AA41W3C7_PAPNU</name>
<gene>
    <name evidence="2" type="ORF">MKW94_000470</name>
</gene>
<feature type="compositionally biased region" description="Basic and acidic residues" evidence="1">
    <location>
        <begin position="73"/>
        <end position="83"/>
    </location>
</feature>
<feature type="compositionally biased region" description="Low complexity" evidence="1">
    <location>
        <begin position="11"/>
        <end position="23"/>
    </location>
</feature>
<dbReference type="AlphaFoldDB" id="A0AA41W3C7"/>
<dbReference type="EMBL" id="JAJJMA010345699">
    <property type="protein sequence ID" value="MCL7052058.1"/>
    <property type="molecule type" value="Genomic_DNA"/>
</dbReference>
<feature type="region of interest" description="Disordered" evidence="1">
    <location>
        <begin position="60"/>
        <end position="99"/>
    </location>
</feature>
<dbReference type="Proteomes" id="UP001177140">
    <property type="component" value="Unassembled WGS sequence"/>
</dbReference>
<comment type="caution">
    <text evidence="2">The sequence shown here is derived from an EMBL/GenBank/DDBJ whole genome shotgun (WGS) entry which is preliminary data.</text>
</comment>
<evidence type="ECO:0000313" key="2">
    <source>
        <dbReference type="EMBL" id="MCL7052058.1"/>
    </source>
</evidence>
<feature type="region of interest" description="Disordered" evidence="1">
    <location>
        <begin position="1"/>
        <end position="29"/>
    </location>
</feature>
<reference evidence="2" key="1">
    <citation type="submission" date="2022-03" db="EMBL/GenBank/DDBJ databases">
        <title>A functionally conserved STORR gene fusion in Papaver species that diverged 16.8 million years ago.</title>
        <authorList>
            <person name="Catania T."/>
        </authorList>
    </citation>
    <scope>NUCLEOTIDE SEQUENCE</scope>
    <source>
        <strain evidence="2">S-191538</strain>
    </source>
</reference>
<sequence length="99" mass="10489">METGAGKDQGTSTVVTEATSTTAYHNENQPQAVQSVVISEHIKNATNPSSSVSVCTTQLISETSTDSPTSAHVVREPPHKPVDPGHGAQHYDYADTRDV</sequence>
<protein>
    <submittedName>
        <fullName evidence="2">Uncharacterized protein</fullName>
    </submittedName>
</protein>
<proteinExistence type="predicted"/>